<reference evidence="18" key="1">
    <citation type="submission" date="2021-06" db="EMBL/GenBank/DDBJ databases">
        <title>Comparative genomics, transcriptomics and evolutionary studies reveal genomic signatures of adaptation to plant cell wall in hemibiotrophic fungi.</title>
        <authorList>
            <consortium name="DOE Joint Genome Institute"/>
            <person name="Baroncelli R."/>
            <person name="Diaz J.F."/>
            <person name="Benocci T."/>
            <person name="Peng M."/>
            <person name="Battaglia E."/>
            <person name="Haridas S."/>
            <person name="Andreopoulos W."/>
            <person name="Labutti K."/>
            <person name="Pangilinan J."/>
            <person name="Floch G.L."/>
            <person name="Makela M.R."/>
            <person name="Henrissat B."/>
            <person name="Grigoriev I.V."/>
            <person name="Crouch J.A."/>
            <person name="De Vries R.P."/>
            <person name="Sukno S.A."/>
            <person name="Thon M.R."/>
        </authorList>
    </citation>
    <scope>NUCLEOTIDE SEQUENCE</scope>
    <source>
        <strain evidence="18">MAFF235873</strain>
    </source>
</reference>
<dbReference type="GO" id="GO:0046872">
    <property type="term" value="F:metal ion binding"/>
    <property type="evidence" value="ECO:0007669"/>
    <property type="project" value="UniProtKB-UniRule"/>
</dbReference>
<dbReference type="InterPro" id="IPR049326">
    <property type="entry name" value="Rhodopsin_dom_fungi"/>
</dbReference>
<keyword evidence="12" id="KW-0449">Lipoprotein</keyword>
<feature type="binding site" description="axial binding residue" evidence="14">
    <location>
        <position position="19"/>
    </location>
    <ligand>
        <name>heme</name>
        <dbReference type="ChEBI" id="CHEBI:30413"/>
    </ligand>
    <ligandPart>
        <name>Fe</name>
        <dbReference type="ChEBI" id="CHEBI:18248"/>
    </ligandPart>
</feature>
<dbReference type="Pfam" id="PF20684">
    <property type="entry name" value="Fung_rhodopsin"/>
    <property type="match status" value="1"/>
</dbReference>
<comment type="similarity">
    <text evidence="4">Belongs to the RBT5 family.</text>
</comment>
<evidence type="ECO:0000256" key="8">
    <source>
        <dbReference type="ARBA" id="ARBA00022729"/>
    </source>
</evidence>
<dbReference type="PANTHER" id="PTHR33048">
    <property type="entry name" value="PTH11-LIKE INTEGRAL MEMBRANE PROTEIN (AFU_ORTHOLOGUE AFUA_5G11245)"/>
    <property type="match status" value="1"/>
</dbReference>
<feature type="compositionally biased region" description="Polar residues" evidence="15">
    <location>
        <begin position="381"/>
        <end position="394"/>
    </location>
</feature>
<feature type="compositionally biased region" description="Basic and acidic residues" evidence="15">
    <location>
        <begin position="430"/>
        <end position="441"/>
    </location>
</feature>
<evidence type="ECO:0000256" key="11">
    <source>
        <dbReference type="ARBA" id="ARBA00023157"/>
    </source>
</evidence>
<keyword evidence="8" id="KW-0732">Signal</keyword>
<keyword evidence="6" id="KW-0325">Glycoprotein</keyword>
<dbReference type="AlphaFoldDB" id="A0AAD9H8U8"/>
<dbReference type="PROSITE" id="PS52012">
    <property type="entry name" value="CFEM"/>
    <property type="match status" value="1"/>
</dbReference>
<dbReference type="Proteomes" id="UP001232148">
    <property type="component" value="Unassembled WGS sequence"/>
</dbReference>
<evidence type="ECO:0000256" key="4">
    <source>
        <dbReference type="ARBA" id="ARBA00010031"/>
    </source>
</evidence>
<keyword evidence="14" id="KW-0479">Metal-binding</keyword>
<evidence type="ECO:0000313" key="18">
    <source>
        <dbReference type="EMBL" id="KAK2023694.1"/>
    </source>
</evidence>
<feature type="domain" description="CFEM" evidence="17">
    <location>
        <begin position="1"/>
        <end position="84"/>
    </location>
</feature>
<keyword evidence="19" id="KW-1185">Reference proteome</keyword>
<accession>A0AAD9H8U8</accession>
<gene>
    <name evidence="18" type="ORF">LX32DRAFT_132227</name>
</gene>
<feature type="transmembrane region" description="Helical" evidence="16">
    <location>
        <begin position="180"/>
        <end position="209"/>
    </location>
</feature>
<keyword evidence="6" id="KW-0336">GPI-anchor</keyword>
<evidence type="ECO:0000259" key="17">
    <source>
        <dbReference type="PROSITE" id="PS52012"/>
    </source>
</evidence>
<evidence type="ECO:0000256" key="15">
    <source>
        <dbReference type="SAM" id="MobiDB-lite"/>
    </source>
</evidence>
<organism evidence="18 19">
    <name type="scientific">Colletotrichum zoysiae</name>
    <dbReference type="NCBI Taxonomy" id="1216348"/>
    <lineage>
        <taxon>Eukaryota</taxon>
        <taxon>Fungi</taxon>
        <taxon>Dikarya</taxon>
        <taxon>Ascomycota</taxon>
        <taxon>Pezizomycotina</taxon>
        <taxon>Sordariomycetes</taxon>
        <taxon>Hypocreomycetidae</taxon>
        <taxon>Glomerellales</taxon>
        <taxon>Glomerellaceae</taxon>
        <taxon>Colletotrichum</taxon>
        <taxon>Colletotrichum graminicola species complex</taxon>
    </lineage>
</organism>
<comment type="subcellular location">
    <subcellularLocation>
        <location evidence="2">Membrane</location>
        <topology evidence="2">Lipid-anchor</topology>
        <topology evidence="2">GPI-anchor</topology>
    </subcellularLocation>
    <subcellularLocation>
        <location evidence="1">Membrane</location>
        <topology evidence="1">Multi-pass membrane protein</topology>
    </subcellularLocation>
    <subcellularLocation>
        <location evidence="3">Secreted</location>
    </subcellularLocation>
</comment>
<keyword evidence="11 14" id="KW-1015">Disulfide bond</keyword>
<comment type="similarity">
    <text evidence="13">Belongs to the SAT4 family.</text>
</comment>
<comment type="caution">
    <text evidence="14">Lacks conserved residue(s) required for the propagation of feature annotation.</text>
</comment>
<feature type="transmembrane region" description="Helical" evidence="16">
    <location>
        <begin position="264"/>
        <end position="289"/>
    </location>
</feature>
<dbReference type="EMBL" id="MU842990">
    <property type="protein sequence ID" value="KAK2023694.1"/>
    <property type="molecule type" value="Genomic_DNA"/>
</dbReference>
<dbReference type="GO" id="GO:0098552">
    <property type="term" value="C:side of membrane"/>
    <property type="evidence" value="ECO:0007669"/>
    <property type="project" value="UniProtKB-KW"/>
</dbReference>
<evidence type="ECO:0000256" key="2">
    <source>
        <dbReference type="ARBA" id="ARBA00004589"/>
    </source>
</evidence>
<evidence type="ECO:0000256" key="6">
    <source>
        <dbReference type="ARBA" id="ARBA00022622"/>
    </source>
</evidence>
<dbReference type="Pfam" id="PF05730">
    <property type="entry name" value="CFEM"/>
    <property type="match status" value="1"/>
</dbReference>
<sequence length="441" mass="48511">MNCIAAEVPKSACNATNTDFACICTNQPLNAAIGACLAQNCTVVESLQAQNYSKTSCGVPIRHNTEQAPVAWTLFGIAVVAVSARLLSKVSSLNPAFPFRLDDGAILAAMIALIASNIGSQTLIGLGLGKYIWSVPPENITQILLIFFAEELLYAFVVAATKLSILIFYLRLFNEPWFRVFCYVMLALTAMFGLGQMLVITFICTPISYNWTQWDGKHLGKCGDVTLMTFCNGGINLALDFILFVMPVTQFIKVSWATKKKIGVSLIFLVGLLVTASSSVRMATVAMFGHTNNPTYDFKQLSIWSLVEMHLSVICACMPGMTAFVRRIRPYVIHRSDPALHQQKPGNQPRPGRSIARRMRDTLARLTAPTATRNELGWDSSRATKSDITGTQPSIIDPEAPEFRDYLAYAQYAESGGEGTQLQTLNSRVGPRDSIEIRRQK</sequence>
<feature type="transmembrane region" description="Helical" evidence="16">
    <location>
        <begin position="301"/>
        <end position="325"/>
    </location>
</feature>
<comment type="caution">
    <text evidence="18">The sequence shown here is derived from an EMBL/GenBank/DDBJ whole genome shotgun (WGS) entry which is preliminary data.</text>
</comment>
<keyword evidence="14" id="KW-0349">Heme</keyword>
<keyword evidence="10 16" id="KW-0472">Membrane</keyword>
<keyword evidence="5" id="KW-0964">Secreted</keyword>
<feature type="region of interest" description="Disordered" evidence="15">
    <location>
        <begin position="370"/>
        <end position="397"/>
    </location>
</feature>
<feature type="transmembrane region" description="Helical" evidence="16">
    <location>
        <begin position="234"/>
        <end position="252"/>
    </location>
</feature>
<keyword evidence="9 16" id="KW-1133">Transmembrane helix</keyword>
<evidence type="ECO:0000256" key="5">
    <source>
        <dbReference type="ARBA" id="ARBA00022525"/>
    </source>
</evidence>
<protein>
    <recommendedName>
        <fullName evidence="17">CFEM domain-containing protein</fullName>
    </recommendedName>
</protein>
<dbReference type="InterPro" id="IPR052337">
    <property type="entry name" value="SAT4-like"/>
</dbReference>
<keyword evidence="7 16" id="KW-0812">Transmembrane</keyword>
<keyword evidence="14" id="KW-0408">Iron</keyword>
<evidence type="ECO:0000256" key="16">
    <source>
        <dbReference type="SAM" id="Phobius"/>
    </source>
</evidence>
<name>A0AAD9H8U8_9PEZI</name>
<feature type="transmembrane region" description="Helical" evidence="16">
    <location>
        <begin position="153"/>
        <end position="173"/>
    </location>
</feature>
<feature type="disulfide bond" evidence="14">
    <location>
        <begin position="24"/>
        <end position="57"/>
    </location>
</feature>
<evidence type="ECO:0000256" key="1">
    <source>
        <dbReference type="ARBA" id="ARBA00004141"/>
    </source>
</evidence>
<dbReference type="PANTHER" id="PTHR33048:SF160">
    <property type="entry name" value="SAT4 FAMILY MEMBRANE PROTEIN"/>
    <property type="match status" value="1"/>
</dbReference>
<dbReference type="InterPro" id="IPR008427">
    <property type="entry name" value="Extracellular_membr_CFEM_dom"/>
</dbReference>
<evidence type="ECO:0000256" key="3">
    <source>
        <dbReference type="ARBA" id="ARBA00004613"/>
    </source>
</evidence>
<dbReference type="GO" id="GO:0005576">
    <property type="term" value="C:extracellular region"/>
    <property type="evidence" value="ECO:0007669"/>
    <property type="project" value="UniProtKB-SubCell"/>
</dbReference>
<proteinExistence type="inferred from homology"/>
<evidence type="ECO:0000256" key="9">
    <source>
        <dbReference type="ARBA" id="ARBA00022989"/>
    </source>
</evidence>
<evidence type="ECO:0000256" key="14">
    <source>
        <dbReference type="PROSITE-ProRule" id="PRU01356"/>
    </source>
</evidence>
<evidence type="ECO:0000256" key="12">
    <source>
        <dbReference type="ARBA" id="ARBA00023288"/>
    </source>
</evidence>
<evidence type="ECO:0000256" key="13">
    <source>
        <dbReference type="ARBA" id="ARBA00038359"/>
    </source>
</evidence>
<feature type="region of interest" description="Disordered" evidence="15">
    <location>
        <begin position="417"/>
        <end position="441"/>
    </location>
</feature>
<evidence type="ECO:0000256" key="7">
    <source>
        <dbReference type="ARBA" id="ARBA00022692"/>
    </source>
</evidence>
<evidence type="ECO:0000313" key="19">
    <source>
        <dbReference type="Proteomes" id="UP001232148"/>
    </source>
</evidence>
<evidence type="ECO:0000256" key="10">
    <source>
        <dbReference type="ARBA" id="ARBA00023136"/>
    </source>
</evidence>
<feature type="transmembrane region" description="Helical" evidence="16">
    <location>
        <begin position="107"/>
        <end position="133"/>
    </location>
</feature>